<evidence type="ECO:0000313" key="3">
    <source>
        <dbReference type="Proteomes" id="UP000318834"/>
    </source>
</evidence>
<comment type="caution">
    <text evidence="2">The sequence shown here is derived from an EMBL/GenBank/DDBJ whole genome shotgun (WGS) entry which is preliminary data.</text>
</comment>
<proteinExistence type="predicted"/>
<protein>
    <submittedName>
        <fullName evidence="2">Uncharacterized protein</fullName>
    </submittedName>
</protein>
<sequence length="314" mass="35474">MLPFTRLGARYLDLQLSTHERVVIRIVERPARWMTREALHQLVGDLQSVVAATLEQASLAYGVVTGDRGRLENAILTVLYDRNTRRPVAFNALSILPVQLGGKEEEVLHLGLVMVDPGFRSQGLSWTLYGLTCLLTFVRQQLRPIWISNVTQVPAIVGMVSESLADVFPSPRPGTRRSYAHLTIARQIMKRHRSAFGVGPEAGFDPERFVITDSYTGGSDNLKKTFATAPKHRDQLYNEMCRTQLDYDRGDDFLQIGRFNITAARNYLLRSVPRRSLPALLYRVAFLFLGSALVPVLHWFTPSKPMGDLRPWRA</sequence>
<dbReference type="EMBL" id="VBAP01000053">
    <property type="protein sequence ID" value="TMI74692.1"/>
    <property type="molecule type" value="Genomic_DNA"/>
</dbReference>
<name>A0A537IUH3_9BACT</name>
<dbReference type="AlphaFoldDB" id="A0A537IUH3"/>
<keyword evidence="1" id="KW-0472">Membrane</keyword>
<dbReference type="SUPFAM" id="SSF55729">
    <property type="entry name" value="Acyl-CoA N-acyltransferases (Nat)"/>
    <property type="match status" value="1"/>
</dbReference>
<keyword evidence="1" id="KW-1133">Transmembrane helix</keyword>
<accession>A0A537IUH3</accession>
<evidence type="ECO:0000313" key="2">
    <source>
        <dbReference type="EMBL" id="TMI74692.1"/>
    </source>
</evidence>
<dbReference type="InterPro" id="IPR016181">
    <property type="entry name" value="Acyl_CoA_acyltransferase"/>
</dbReference>
<keyword evidence="1" id="KW-0812">Transmembrane</keyword>
<gene>
    <name evidence="2" type="ORF">E6H05_07665</name>
</gene>
<evidence type="ECO:0000256" key="1">
    <source>
        <dbReference type="SAM" id="Phobius"/>
    </source>
</evidence>
<feature type="transmembrane region" description="Helical" evidence="1">
    <location>
        <begin position="280"/>
        <end position="300"/>
    </location>
</feature>
<organism evidence="2 3">
    <name type="scientific">Candidatus Segetimicrobium genomatis</name>
    <dbReference type="NCBI Taxonomy" id="2569760"/>
    <lineage>
        <taxon>Bacteria</taxon>
        <taxon>Bacillati</taxon>
        <taxon>Candidatus Sysuimicrobiota</taxon>
        <taxon>Candidatus Sysuimicrobiia</taxon>
        <taxon>Candidatus Sysuimicrobiales</taxon>
        <taxon>Candidatus Segetimicrobiaceae</taxon>
        <taxon>Candidatus Segetimicrobium</taxon>
    </lineage>
</organism>
<dbReference type="Proteomes" id="UP000318834">
    <property type="component" value="Unassembled WGS sequence"/>
</dbReference>
<reference evidence="2 3" key="1">
    <citation type="journal article" date="2019" name="Nat. Microbiol.">
        <title>Mediterranean grassland soil C-N compound turnover is dependent on rainfall and depth, and is mediated by genomically divergent microorganisms.</title>
        <authorList>
            <person name="Diamond S."/>
            <person name="Andeer P.F."/>
            <person name="Li Z."/>
            <person name="Crits-Christoph A."/>
            <person name="Burstein D."/>
            <person name="Anantharaman K."/>
            <person name="Lane K.R."/>
            <person name="Thomas B.C."/>
            <person name="Pan C."/>
            <person name="Northen T.R."/>
            <person name="Banfield J.F."/>
        </authorList>
    </citation>
    <scope>NUCLEOTIDE SEQUENCE [LARGE SCALE GENOMIC DNA]</scope>
    <source>
        <strain evidence="2">NP_8</strain>
    </source>
</reference>